<accession>A0A533QKT5</accession>
<dbReference type="GO" id="GO:0004386">
    <property type="term" value="F:helicase activity"/>
    <property type="evidence" value="ECO:0007669"/>
    <property type="project" value="UniProtKB-KW"/>
</dbReference>
<dbReference type="Proteomes" id="UP000319783">
    <property type="component" value="Unassembled WGS sequence"/>
</dbReference>
<evidence type="ECO:0000313" key="1">
    <source>
        <dbReference type="EMBL" id="TLD41170.1"/>
    </source>
</evidence>
<name>A0A533QKT5_9BACT</name>
<protein>
    <submittedName>
        <fullName evidence="1">DEAD/DEAH box helicase-like protein</fullName>
    </submittedName>
</protein>
<organism evidence="1 2">
    <name type="scientific">Candidatus Jettenia ecosi</name>
    <dbReference type="NCBI Taxonomy" id="2494326"/>
    <lineage>
        <taxon>Bacteria</taxon>
        <taxon>Pseudomonadati</taxon>
        <taxon>Planctomycetota</taxon>
        <taxon>Candidatus Brocadiia</taxon>
        <taxon>Candidatus Brocadiales</taxon>
        <taxon>Candidatus Brocadiaceae</taxon>
        <taxon>Candidatus Jettenia</taxon>
    </lineage>
</organism>
<keyword evidence="1" id="KW-0067">ATP-binding</keyword>
<dbReference type="EMBL" id="SULG01000059">
    <property type="protein sequence ID" value="TLD41170.1"/>
    <property type="molecule type" value="Genomic_DNA"/>
</dbReference>
<keyword evidence="1" id="KW-0378">Hydrolase</keyword>
<proteinExistence type="predicted"/>
<gene>
    <name evidence="1" type="ORF">JETT_2552</name>
</gene>
<reference evidence="1 2" key="1">
    <citation type="submission" date="2019-04" db="EMBL/GenBank/DDBJ databases">
        <title>Genome of a novel bacterium Candidatus Jettenia ecosi reconstructed from metagenome of an anammox bioreactor.</title>
        <authorList>
            <person name="Mardanov A.V."/>
            <person name="Beletsky A.V."/>
            <person name="Ravin N.V."/>
            <person name="Botchkova E.A."/>
            <person name="Litti Y.V."/>
            <person name="Nozhevnikova A.N."/>
        </authorList>
    </citation>
    <scope>NUCLEOTIDE SEQUENCE [LARGE SCALE GENOMIC DNA]</scope>
    <source>
        <strain evidence="1">J2</strain>
    </source>
</reference>
<evidence type="ECO:0000313" key="2">
    <source>
        <dbReference type="Proteomes" id="UP000319783"/>
    </source>
</evidence>
<comment type="caution">
    <text evidence="1">The sequence shown here is derived from an EMBL/GenBank/DDBJ whole genome shotgun (WGS) entry which is preliminary data.</text>
</comment>
<sequence>MNNTSIRDNHKNGSVGQFLIDNLKQGADLSIVSAYFTIYAYKQLKNQLDQINRLEFLFGEPTFIKSLDPTKTNKRDFKIEDDKLVIPIESRLRQKSISKECSDWIKEKVDIKSMVKPNFLHGKLYLNGTP</sequence>
<keyword evidence="1" id="KW-0547">Nucleotide-binding</keyword>
<keyword evidence="1" id="KW-0347">Helicase</keyword>
<dbReference type="AlphaFoldDB" id="A0A533QKT5"/>